<feature type="region of interest" description="Disordered" evidence="1">
    <location>
        <begin position="182"/>
        <end position="257"/>
    </location>
</feature>
<evidence type="ECO:0000256" key="1">
    <source>
        <dbReference type="SAM" id="MobiDB-lite"/>
    </source>
</evidence>
<feature type="compositionally biased region" description="Polar residues" evidence="1">
    <location>
        <begin position="193"/>
        <end position="222"/>
    </location>
</feature>
<feature type="compositionally biased region" description="Basic and acidic residues" evidence="1">
    <location>
        <begin position="182"/>
        <end position="192"/>
    </location>
</feature>
<dbReference type="AlphaFoldDB" id="A0A1G2U4B8"/>
<sequence length="292" mass="33031">MDETETIIKEQIKILPEELKQFISQDKWSSDLSEISRKNNLSEEQRVSLTNEVVFVLLGMEYWGDFAKNISKELNIPEIVSRDITQEAEEKIFNEIKEWLPTGVEKESLPSDQLLEDAAGNADNIIDESETKEDELGIRNKELRDGQRQAEQLLQQTPTSAKAMAGEQNGQARWMKSVVSEDKLATDNKQQERPTVTNNQQPTRTTFASQKLNGQAHQTPATQDLGGQASSTSSGQTKDEIEKMVEKPTAQEWGTVVDHRLSAQSEKIKNDNSWEARKARLVEEKSEDKISN</sequence>
<reference evidence="2 3" key="1">
    <citation type="journal article" date="2016" name="Nat. Commun.">
        <title>Thousands of microbial genomes shed light on interconnected biogeochemical processes in an aquifer system.</title>
        <authorList>
            <person name="Anantharaman K."/>
            <person name="Brown C.T."/>
            <person name="Hug L.A."/>
            <person name="Sharon I."/>
            <person name="Castelle C.J."/>
            <person name="Probst A.J."/>
            <person name="Thomas B.C."/>
            <person name="Singh A."/>
            <person name="Wilkins M.J."/>
            <person name="Karaoz U."/>
            <person name="Brodie E.L."/>
            <person name="Williams K.H."/>
            <person name="Hubbard S.S."/>
            <person name="Banfield J.F."/>
        </authorList>
    </citation>
    <scope>NUCLEOTIDE SEQUENCE [LARGE SCALE GENOMIC DNA]</scope>
</reference>
<accession>A0A1G2U4B8</accession>
<name>A0A1G2U4B8_9BACT</name>
<gene>
    <name evidence="2" type="ORF">A3B14_02735</name>
</gene>
<dbReference type="EMBL" id="MHWE01000008">
    <property type="protein sequence ID" value="OHB04357.1"/>
    <property type="molecule type" value="Genomic_DNA"/>
</dbReference>
<organism evidence="2 3">
    <name type="scientific">Candidatus Zambryskibacteria bacterium RIFCSPLOWO2_01_FULL_45_21</name>
    <dbReference type="NCBI Taxonomy" id="1802761"/>
    <lineage>
        <taxon>Bacteria</taxon>
        <taxon>Candidatus Zambryskiibacteriota</taxon>
    </lineage>
</organism>
<proteinExistence type="predicted"/>
<feature type="compositionally biased region" description="Basic and acidic residues" evidence="1">
    <location>
        <begin position="237"/>
        <end position="246"/>
    </location>
</feature>
<feature type="compositionally biased region" description="Low complexity" evidence="1">
    <location>
        <begin position="226"/>
        <end position="236"/>
    </location>
</feature>
<dbReference type="Proteomes" id="UP000176800">
    <property type="component" value="Unassembled WGS sequence"/>
</dbReference>
<comment type="caution">
    <text evidence="2">The sequence shown here is derived from an EMBL/GenBank/DDBJ whole genome shotgun (WGS) entry which is preliminary data.</text>
</comment>
<evidence type="ECO:0000313" key="3">
    <source>
        <dbReference type="Proteomes" id="UP000176800"/>
    </source>
</evidence>
<evidence type="ECO:0000313" key="2">
    <source>
        <dbReference type="EMBL" id="OHB04357.1"/>
    </source>
</evidence>
<protein>
    <submittedName>
        <fullName evidence="2">Uncharacterized protein</fullName>
    </submittedName>
</protein>